<dbReference type="PROSITE" id="PS50109">
    <property type="entry name" value="HIS_KIN"/>
    <property type="match status" value="1"/>
</dbReference>
<dbReference type="PANTHER" id="PTHR45339:SF1">
    <property type="entry name" value="HYBRID SIGNAL TRANSDUCTION HISTIDINE KINASE J"/>
    <property type="match status" value="1"/>
</dbReference>
<dbReference type="InterPro" id="IPR036890">
    <property type="entry name" value="HATPase_C_sf"/>
</dbReference>
<evidence type="ECO:0000259" key="14">
    <source>
        <dbReference type="PROSITE" id="PS50112"/>
    </source>
</evidence>
<dbReference type="CDD" id="cd00082">
    <property type="entry name" value="HisKA"/>
    <property type="match status" value="1"/>
</dbReference>
<dbReference type="FunFam" id="3.30.565.10:FF:000010">
    <property type="entry name" value="Sensor histidine kinase RcsC"/>
    <property type="match status" value="1"/>
</dbReference>
<dbReference type="Gene3D" id="3.30.565.10">
    <property type="entry name" value="Histidine kinase-like ATPase, C-terminal domain"/>
    <property type="match status" value="1"/>
</dbReference>
<accession>A0A927FCQ2</accession>
<evidence type="ECO:0000313" key="17">
    <source>
        <dbReference type="Proteomes" id="UP000622317"/>
    </source>
</evidence>
<dbReference type="SMART" id="SM00388">
    <property type="entry name" value="HisKA"/>
    <property type="match status" value="1"/>
</dbReference>
<dbReference type="AlphaFoldDB" id="A0A927FCQ2"/>
<evidence type="ECO:0000256" key="4">
    <source>
        <dbReference type="ARBA" id="ARBA00022679"/>
    </source>
</evidence>
<evidence type="ECO:0000256" key="6">
    <source>
        <dbReference type="ARBA" id="ARBA00022777"/>
    </source>
</evidence>
<dbReference type="PROSITE" id="PS50113">
    <property type="entry name" value="PAC"/>
    <property type="match status" value="1"/>
</dbReference>
<evidence type="ECO:0000256" key="8">
    <source>
        <dbReference type="ARBA" id="ARBA00023012"/>
    </source>
</evidence>
<dbReference type="InterPro" id="IPR000014">
    <property type="entry name" value="PAS"/>
</dbReference>
<organism evidence="16 17">
    <name type="scientific">Pelagicoccus enzymogenes</name>
    <dbReference type="NCBI Taxonomy" id="2773457"/>
    <lineage>
        <taxon>Bacteria</taxon>
        <taxon>Pseudomonadati</taxon>
        <taxon>Verrucomicrobiota</taxon>
        <taxon>Opitutia</taxon>
        <taxon>Puniceicoccales</taxon>
        <taxon>Pelagicoccaceae</taxon>
        <taxon>Pelagicoccus</taxon>
    </lineage>
</organism>
<dbReference type="InterPro" id="IPR036097">
    <property type="entry name" value="HisK_dim/P_sf"/>
</dbReference>
<dbReference type="InterPro" id="IPR035965">
    <property type="entry name" value="PAS-like_dom_sf"/>
</dbReference>
<dbReference type="NCBIfam" id="TIGR00229">
    <property type="entry name" value="sensory_box"/>
    <property type="match status" value="1"/>
</dbReference>
<feature type="domain" description="Response regulatory" evidence="13">
    <location>
        <begin position="525"/>
        <end position="640"/>
    </location>
</feature>
<protein>
    <recommendedName>
        <fullName evidence="10">Sensory/regulatory protein RpfC</fullName>
        <ecNumber evidence="2">2.7.13.3</ecNumber>
    </recommendedName>
</protein>
<dbReference type="InterPro" id="IPR001789">
    <property type="entry name" value="Sig_transdc_resp-reg_receiver"/>
</dbReference>
<feature type="modified residue" description="4-aspartylphosphate" evidence="11">
    <location>
        <position position="575"/>
    </location>
</feature>
<dbReference type="SUPFAM" id="SSF47384">
    <property type="entry name" value="Homodimeric domain of signal transducing histidine kinase"/>
    <property type="match status" value="1"/>
</dbReference>
<comment type="subunit">
    <text evidence="9">At low DSF concentrations, interacts with RpfF.</text>
</comment>
<dbReference type="Gene3D" id="1.10.287.130">
    <property type="match status" value="1"/>
</dbReference>
<comment type="catalytic activity">
    <reaction evidence="1">
        <text>ATP + protein L-histidine = ADP + protein N-phospho-L-histidine.</text>
        <dbReference type="EC" id="2.7.13.3"/>
    </reaction>
</comment>
<dbReference type="SUPFAM" id="SSF52172">
    <property type="entry name" value="CheY-like"/>
    <property type="match status" value="2"/>
</dbReference>
<keyword evidence="6" id="KW-0418">Kinase</keyword>
<evidence type="ECO:0000313" key="16">
    <source>
        <dbReference type="EMBL" id="MBD5781960.1"/>
    </source>
</evidence>
<dbReference type="SMART" id="SM00091">
    <property type="entry name" value="PAS"/>
    <property type="match status" value="2"/>
</dbReference>
<dbReference type="SMART" id="SM00448">
    <property type="entry name" value="REC"/>
    <property type="match status" value="2"/>
</dbReference>
<dbReference type="CDD" id="cd17546">
    <property type="entry name" value="REC_hyHK_CKI1_RcsC-like"/>
    <property type="match status" value="1"/>
</dbReference>
<dbReference type="EC" id="2.7.13.3" evidence="2"/>
<dbReference type="GO" id="GO:0000155">
    <property type="term" value="F:phosphorelay sensor kinase activity"/>
    <property type="evidence" value="ECO:0007669"/>
    <property type="project" value="InterPro"/>
</dbReference>
<dbReference type="InterPro" id="IPR013655">
    <property type="entry name" value="PAS_fold_3"/>
</dbReference>
<evidence type="ECO:0000256" key="11">
    <source>
        <dbReference type="PROSITE-ProRule" id="PRU00169"/>
    </source>
</evidence>
<evidence type="ECO:0000256" key="1">
    <source>
        <dbReference type="ARBA" id="ARBA00000085"/>
    </source>
</evidence>
<evidence type="ECO:0000256" key="2">
    <source>
        <dbReference type="ARBA" id="ARBA00012438"/>
    </source>
</evidence>
<dbReference type="Pfam" id="PF02518">
    <property type="entry name" value="HATPase_c"/>
    <property type="match status" value="1"/>
</dbReference>
<dbReference type="Gene3D" id="3.40.50.2300">
    <property type="match status" value="2"/>
</dbReference>
<sequence>MKDSAAQVPLLKELWQNSPLGIIIIVPGPDDKHPILIGDCNPAVCETHGYTRDELVGQSMDLIHAVPWTPTVDRDWFNTPNQGESIRGMSLHRRKDDSTVMIEYHLTFTEINGVRCAIGFDKVQEQTEDQNKLHGIANRWVNAMESSEEGVWEIDIAKDEIWTSPRWQWILGRPQREELQTLANLGRDLHAEDKPALDQAIEAIRSDRASTLQFEGRIRDVKGQWVWILLRGKVTYSADGAPSKILGSMLNVTERKKTERELEQARLRAEEASKSKSQFLAAMSHEIRTPMNGVLGMASLLADTELDENQRAFLKTISESGDSLLTIIDEILSFSKLEAGGVALEEETFDIELCLHQALEVIRPLASAKRLKLHFSVDASTPRKVIGDKTRLRQIIVNILGNAVKFTREGAIELSLSASAATPSPRGKPRCEYRFAVKDTGVGIPPESLDKLFQPFTQADASTTREFGGTGLGLAICQKLATLMGGSVTVQSECGTGSTFTCTALLETEKRKPSLPTHPEFSPMRVLAIAPSGRDKEILCQTLRDLGLQVTEVEAPEQTLEILQKEARFDCVFIDLEASSEQATALAQKIENSRPPFPLPLVRIHSLENHRSTSIDSEFHSRLIKPIAPYQLASIINEIRSAPRRGAPVSNKNLGKATELIHPENVLIVEDNEVNQLVASRLLRKFGYHSDLADNGFAAVDFCAKKPYDIIFMDIQMPGMTGIEAHHKIQGQRSPDSPKPWVIALTAGAMEGDKESCLEAGMDDYLTKPIRPERLQAALKRAREYLARRS</sequence>
<dbReference type="PANTHER" id="PTHR45339">
    <property type="entry name" value="HYBRID SIGNAL TRANSDUCTION HISTIDINE KINASE J"/>
    <property type="match status" value="1"/>
</dbReference>
<dbReference type="Gene3D" id="3.30.450.20">
    <property type="entry name" value="PAS domain"/>
    <property type="match status" value="2"/>
</dbReference>
<dbReference type="InterPro" id="IPR003661">
    <property type="entry name" value="HisK_dim/P_dom"/>
</dbReference>
<evidence type="ECO:0000256" key="9">
    <source>
        <dbReference type="ARBA" id="ARBA00064003"/>
    </source>
</evidence>
<name>A0A927FCQ2_9BACT</name>
<dbReference type="InterPro" id="IPR004358">
    <property type="entry name" value="Sig_transdc_His_kin-like_C"/>
</dbReference>
<dbReference type="Pfam" id="PF13426">
    <property type="entry name" value="PAS_9"/>
    <property type="match status" value="1"/>
</dbReference>
<keyword evidence="5" id="KW-0547">Nucleotide-binding</keyword>
<dbReference type="InterPro" id="IPR011006">
    <property type="entry name" value="CheY-like_superfamily"/>
</dbReference>
<dbReference type="PROSITE" id="PS50112">
    <property type="entry name" value="PAS"/>
    <property type="match status" value="1"/>
</dbReference>
<dbReference type="Pfam" id="PF00072">
    <property type="entry name" value="Response_reg"/>
    <property type="match status" value="1"/>
</dbReference>
<dbReference type="Pfam" id="PF00512">
    <property type="entry name" value="HisKA"/>
    <property type="match status" value="1"/>
</dbReference>
<dbReference type="RefSeq" id="WP_191619034.1">
    <property type="nucleotide sequence ID" value="NZ_JACYFG010000051.1"/>
</dbReference>
<dbReference type="Proteomes" id="UP000622317">
    <property type="component" value="Unassembled WGS sequence"/>
</dbReference>
<evidence type="ECO:0000256" key="10">
    <source>
        <dbReference type="ARBA" id="ARBA00068150"/>
    </source>
</evidence>
<evidence type="ECO:0000259" key="13">
    <source>
        <dbReference type="PROSITE" id="PS50110"/>
    </source>
</evidence>
<gene>
    <name evidence="16" type="ORF">IEN85_20845</name>
</gene>
<evidence type="ECO:0000256" key="7">
    <source>
        <dbReference type="ARBA" id="ARBA00022840"/>
    </source>
</evidence>
<dbReference type="InterPro" id="IPR000700">
    <property type="entry name" value="PAS-assoc_C"/>
</dbReference>
<dbReference type="InterPro" id="IPR003594">
    <property type="entry name" value="HATPase_dom"/>
</dbReference>
<dbReference type="CDD" id="cd00130">
    <property type="entry name" value="PAS"/>
    <property type="match status" value="2"/>
</dbReference>
<keyword evidence="7" id="KW-0067">ATP-binding</keyword>
<feature type="modified residue" description="4-aspartylphosphate" evidence="11">
    <location>
        <position position="714"/>
    </location>
</feature>
<dbReference type="SMART" id="SM00086">
    <property type="entry name" value="PAC"/>
    <property type="match status" value="1"/>
</dbReference>
<feature type="domain" description="PAC" evidence="15">
    <location>
        <begin position="212"/>
        <end position="264"/>
    </location>
</feature>
<dbReference type="CDD" id="cd16922">
    <property type="entry name" value="HATPase_EvgS-ArcB-TorS-like"/>
    <property type="match status" value="1"/>
</dbReference>
<dbReference type="SMART" id="SM00387">
    <property type="entry name" value="HATPase_c"/>
    <property type="match status" value="1"/>
</dbReference>
<dbReference type="InterPro" id="IPR001610">
    <property type="entry name" value="PAC"/>
</dbReference>
<feature type="domain" description="Histidine kinase" evidence="12">
    <location>
        <begin position="282"/>
        <end position="508"/>
    </location>
</feature>
<evidence type="ECO:0000256" key="5">
    <source>
        <dbReference type="ARBA" id="ARBA00022741"/>
    </source>
</evidence>
<dbReference type="Pfam" id="PF08447">
    <property type="entry name" value="PAS_3"/>
    <property type="match status" value="1"/>
</dbReference>
<keyword evidence="3 11" id="KW-0597">Phosphoprotein</keyword>
<keyword evidence="17" id="KW-1185">Reference proteome</keyword>
<evidence type="ECO:0000259" key="15">
    <source>
        <dbReference type="PROSITE" id="PS50113"/>
    </source>
</evidence>
<proteinExistence type="predicted"/>
<dbReference type="EMBL" id="JACYFG010000051">
    <property type="protein sequence ID" value="MBD5781960.1"/>
    <property type="molecule type" value="Genomic_DNA"/>
</dbReference>
<keyword evidence="4" id="KW-0808">Transferase</keyword>
<dbReference type="SUPFAM" id="SSF55785">
    <property type="entry name" value="PYP-like sensor domain (PAS domain)"/>
    <property type="match status" value="2"/>
</dbReference>
<keyword evidence="8" id="KW-0902">Two-component regulatory system</keyword>
<evidence type="ECO:0000259" key="12">
    <source>
        <dbReference type="PROSITE" id="PS50109"/>
    </source>
</evidence>
<dbReference type="SUPFAM" id="SSF55874">
    <property type="entry name" value="ATPase domain of HSP90 chaperone/DNA topoisomerase II/histidine kinase"/>
    <property type="match status" value="1"/>
</dbReference>
<dbReference type="PRINTS" id="PR00344">
    <property type="entry name" value="BCTRLSENSOR"/>
</dbReference>
<comment type="caution">
    <text evidence="16">The sequence shown here is derived from an EMBL/GenBank/DDBJ whole genome shotgun (WGS) entry which is preliminary data.</text>
</comment>
<dbReference type="InterPro" id="IPR005467">
    <property type="entry name" value="His_kinase_dom"/>
</dbReference>
<dbReference type="GO" id="GO:0005524">
    <property type="term" value="F:ATP binding"/>
    <property type="evidence" value="ECO:0007669"/>
    <property type="project" value="UniProtKB-KW"/>
</dbReference>
<evidence type="ECO:0000256" key="3">
    <source>
        <dbReference type="ARBA" id="ARBA00022553"/>
    </source>
</evidence>
<feature type="domain" description="PAS" evidence="14">
    <location>
        <begin position="41"/>
        <end position="64"/>
    </location>
</feature>
<reference evidence="16" key="1">
    <citation type="submission" date="2020-09" db="EMBL/GenBank/DDBJ databases">
        <title>Pelagicoccus enzymogenes sp. nov. with an EPS production, isolated from marine sediment.</title>
        <authorList>
            <person name="Feng X."/>
        </authorList>
    </citation>
    <scope>NUCLEOTIDE SEQUENCE</scope>
    <source>
        <strain evidence="16">NFK12</strain>
    </source>
</reference>
<feature type="domain" description="Response regulatory" evidence="13">
    <location>
        <begin position="665"/>
        <end position="783"/>
    </location>
</feature>
<dbReference type="PROSITE" id="PS50110">
    <property type="entry name" value="RESPONSE_REGULATORY"/>
    <property type="match status" value="2"/>
</dbReference>
<dbReference type="FunFam" id="1.10.287.130:FF:000002">
    <property type="entry name" value="Two-component osmosensing histidine kinase"/>
    <property type="match status" value="1"/>
</dbReference>